<dbReference type="Proteomes" id="UP001187315">
    <property type="component" value="Unassembled WGS sequence"/>
</dbReference>
<organism evidence="1 2">
    <name type="scientific">Tachysurus vachellii</name>
    <name type="common">Darkbarbel catfish</name>
    <name type="synonym">Pelteobagrus vachellii</name>
    <dbReference type="NCBI Taxonomy" id="175792"/>
    <lineage>
        <taxon>Eukaryota</taxon>
        <taxon>Metazoa</taxon>
        <taxon>Chordata</taxon>
        <taxon>Craniata</taxon>
        <taxon>Vertebrata</taxon>
        <taxon>Euteleostomi</taxon>
        <taxon>Actinopterygii</taxon>
        <taxon>Neopterygii</taxon>
        <taxon>Teleostei</taxon>
        <taxon>Ostariophysi</taxon>
        <taxon>Siluriformes</taxon>
        <taxon>Bagridae</taxon>
        <taxon>Tachysurus</taxon>
    </lineage>
</organism>
<keyword evidence="2" id="KW-1185">Reference proteome</keyword>
<gene>
    <name evidence="1" type="ORF">Q7C36_017944</name>
</gene>
<evidence type="ECO:0000313" key="2">
    <source>
        <dbReference type="Proteomes" id="UP001187315"/>
    </source>
</evidence>
<evidence type="ECO:0000313" key="1">
    <source>
        <dbReference type="EMBL" id="KAK2827018.1"/>
    </source>
</evidence>
<protein>
    <submittedName>
        <fullName evidence="1">Uncharacterized protein</fullName>
    </submittedName>
</protein>
<sequence length="117" mass="13250">MDLVLLIKLIKLSCKPLNLIRLLNQSDHRIKRTFMHTNAFILMFECRNFSPCLIASCAVCGRHDGIKRRDRLRRSGIPDAAASKMPSVMTALFKPHSDAVRDKCCTKRNCILGIVLP</sequence>
<dbReference type="EMBL" id="JAVHJS010000019">
    <property type="protein sequence ID" value="KAK2827018.1"/>
    <property type="molecule type" value="Genomic_DNA"/>
</dbReference>
<accession>A0AA88M026</accession>
<dbReference type="AlphaFoldDB" id="A0AA88M026"/>
<reference evidence="1" key="1">
    <citation type="submission" date="2023-08" db="EMBL/GenBank/DDBJ databases">
        <title>Pelteobagrus vachellii genome.</title>
        <authorList>
            <person name="Liu H."/>
        </authorList>
    </citation>
    <scope>NUCLEOTIDE SEQUENCE</scope>
    <source>
        <strain evidence="1">PRFRI_2022a</strain>
        <tissue evidence="1">Muscle</tissue>
    </source>
</reference>
<proteinExistence type="predicted"/>
<comment type="caution">
    <text evidence="1">The sequence shown here is derived from an EMBL/GenBank/DDBJ whole genome shotgun (WGS) entry which is preliminary data.</text>
</comment>
<name>A0AA88M026_TACVA</name>